<organism evidence="4 5">
    <name type="scientific">Streptomyces violaceusniger</name>
    <dbReference type="NCBI Taxonomy" id="68280"/>
    <lineage>
        <taxon>Bacteria</taxon>
        <taxon>Bacillati</taxon>
        <taxon>Actinomycetota</taxon>
        <taxon>Actinomycetes</taxon>
        <taxon>Kitasatosporales</taxon>
        <taxon>Streptomycetaceae</taxon>
        <taxon>Streptomyces</taxon>
        <taxon>Streptomyces violaceusniger group</taxon>
    </lineage>
</organism>
<gene>
    <name evidence="4" type="ORF">SVIO_078220</name>
</gene>
<keyword evidence="1" id="KW-1015">Disulfide bond</keyword>
<evidence type="ECO:0000313" key="5">
    <source>
        <dbReference type="Proteomes" id="UP000301309"/>
    </source>
</evidence>
<dbReference type="Gene3D" id="2.40.10.10">
    <property type="entry name" value="Trypsin-like serine proteases"/>
    <property type="match status" value="1"/>
</dbReference>
<accession>A0A4D4LH19</accession>
<evidence type="ECO:0000256" key="2">
    <source>
        <dbReference type="SAM" id="SignalP"/>
    </source>
</evidence>
<dbReference type="InterPro" id="IPR001314">
    <property type="entry name" value="Peptidase_S1A"/>
</dbReference>
<evidence type="ECO:0000256" key="1">
    <source>
        <dbReference type="ARBA" id="ARBA00023157"/>
    </source>
</evidence>
<dbReference type="PROSITE" id="PS50240">
    <property type="entry name" value="TRYPSIN_DOM"/>
    <property type="match status" value="1"/>
</dbReference>
<evidence type="ECO:0000313" key="4">
    <source>
        <dbReference type="EMBL" id="GDY57199.1"/>
    </source>
</evidence>
<dbReference type="InterPro" id="IPR043504">
    <property type="entry name" value="Peptidase_S1_PA_chymotrypsin"/>
</dbReference>
<dbReference type="PANTHER" id="PTHR24252:SF7">
    <property type="entry name" value="HYALIN"/>
    <property type="match status" value="1"/>
</dbReference>
<feature type="signal peptide" evidence="2">
    <location>
        <begin position="1"/>
        <end position="32"/>
    </location>
</feature>
<dbReference type="SUPFAM" id="SSF50494">
    <property type="entry name" value="Trypsin-like serine proteases"/>
    <property type="match status" value="1"/>
</dbReference>
<name>A0A4D4LH19_STRVO</name>
<comment type="caution">
    <text evidence="4">The sequence shown here is derived from an EMBL/GenBank/DDBJ whole genome shotgun (WGS) entry which is preliminary data.</text>
</comment>
<dbReference type="SMART" id="SM00020">
    <property type="entry name" value="Tryp_SPc"/>
    <property type="match status" value="1"/>
</dbReference>
<dbReference type="GO" id="GO:0004252">
    <property type="term" value="F:serine-type endopeptidase activity"/>
    <property type="evidence" value="ECO:0007669"/>
    <property type="project" value="InterPro"/>
</dbReference>
<dbReference type="InterPro" id="IPR018114">
    <property type="entry name" value="TRYPSIN_HIS"/>
</dbReference>
<keyword evidence="2" id="KW-0732">Signal</keyword>
<feature type="chain" id="PRO_5020563491" description="Peptidase S1 domain-containing protein" evidence="2">
    <location>
        <begin position="33"/>
        <end position="286"/>
    </location>
</feature>
<dbReference type="EMBL" id="BJHW01000001">
    <property type="protein sequence ID" value="GDY57199.1"/>
    <property type="molecule type" value="Genomic_DNA"/>
</dbReference>
<dbReference type="Pfam" id="PF00089">
    <property type="entry name" value="Trypsin"/>
    <property type="match status" value="1"/>
</dbReference>
<dbReference type="PROSITE" id="PS00134">
    <property type="entry name" value="TRYPSIN_HIS"/>
    <property type="match status" value="1"/>
</dbReference>
<dbReference type="CDD" id="cd00190">
    <property type="entry name" value="Tryp_SPc"/>
    <property type="match status" value="1"/>
</dbReference>
<dbReference type="InterPro" id="IPR009003">
    <property type="entry name" value="Peptidase_S1_PA"/>
</dbReference>
<dbReference type="Proteomes" id="UP000301309">
    <property type="component" value="Unassembled WGS sequence"/>
</dbReference>
<dbReference type="PANTHER" id="PTHR24252">
    <property type="entry name" value="ACROSIN-RELATED"/>
    <property type="match status" value="1"/>
</dbReference>
<protein>
    <recommendedName>
        <fullName evidence="3">Peptidase S1 domain-containing protein</fullName>
    </recommendedName>
</protein>
<proteinExistence type="predicted"/>
<dbReference type="AlphaFoldDB" id="A0A4D4LH19"/>
<dbReference type="PRINTS" id="PR00722">
    <property type="entry name" value="CHYMOTRYPSIN"/>
</dbReference>
<keyword evidence="5" id="KW-1185">Reference proteome</keyword>
<reference evidence="4 5" key="1">
    <citation type="journal article" date="2020" name="Int. J. Syst. Evol. Microbiol.">
        <title>Reclassification of Streptomyces castelarensis and Streptomyces sporoclivatus as later heterotypic synonyms of Streptomyces antimycoticus.</title>
        <authorList>
            <person name="Komaki H."/>
            <person name="Tamura T."/>
        </authorList>
    </citation>
    <scope>NUCLEOTIDE SEQUENCE [LARGE SCALE GENOMIC DNA]</scope>
    <source>
        <strain evidence="4 5">NBRC 13459</strain>
    </source>
</reference>
<sequence length="286" mass="29975">MSRSPRSLLIALAVPLAAALAIVLTAPAPATADRVVIGGHPARTVEAPWAVAVASRALFGDKRSGQFCGGAVVGPTTVVTAAHCLSRGVLGKDWQEVRDLKLIIGRNDLRKKDGVEYPLARVWVNPAYEGDNRAGDIAVLTLGVAVPAAYTIRMAGTGDQAYRPGERAAVYGWGDTEGDGTYASSLRTATVRVLADSVCESAYPGNAEGDYDPRSMVCAGLPDGGRDACQGTAEGLLWSGGGWWAWCPGGADAPWRGGPASTRGSLRWPIWWPPMTDTEPEDADGM</sequence>
<evidence type="ECO:0000259" key="3">
    <source>
        <dbReference type="PROSITE" id="PS50240"/>
    </source>
</evidence>
<dbReference type="GO" id="GO:0006508">
    <property type="term" value="P:proteolysis"/>
    <property type="evidence" value="ECO:0007669"/>
    <property type="project" value="InterPro"/>
</dbReference>
<feature type="domain" description="Peptidase S1" evidence="3">
    <location>
        <begin position="36"/>
        <end position="277"/>
    </location>
</feature>
<dbReference type="InterPro" id="IPR001254">
    <property type="entry name" value="Trypsin_dom"/>
</dbReference>